<gene>
    <name evidence="2" type="ORF">Fcan01_15584</name>
</gene>
<name>A0A226DY85_FOLCA</name>
<accession>A0A226DY85</accession>
<protein>
    <submittedName>
        <fullName evidence="2">Uncharacterized protein</fullName>
    </submittedName>
</protein>
<comment type="caution">
    <text evidence="2">The sequence shown here is derived from an EMBL/GenBank/DDBJ whole genome shotgun (WGS) entry which is preliminary data.</text>
</comment>
<organism evidence="2 3">
    <name type="scientific">Folsomia candida</name>
    <name type="common">Springtail</name>
    <dbReference type="NCBI Taxonomy" id="158441"/>
    <lineage>
        <taxon>Eukaryota</taxon>
        <taxon>Metazoa</taxon>
        <taxon>Ecdysozoa</taxon>
        <taxon>Arthropoda</taxon>
        <taxon>Hexapoda</taxon>
        <taxon>Collembola</taxon>
        <taxon>Entomobryomorpha</taxon>
        <taxon>Isotomoidea</taxon>
        <taxon>Isotomidae</taxon>
        <taxon>Proisotominae</taxon>
        <taxon>Folsomia</taxon>
    </lineage>
</organism>
<proteinExistence type="predicted"/>
<sequence length="276" mass="31397">MIFERFATPLERPLRYRDPNLSCTWDPRDWAASVNDTQGIVNCFYTTAAGAAGKTASQVEAGFGSTAGLLPIKDIEVVDKLKKIGYNNPVMESFYHKDEDELEKFFEDNIPLNNSRFFLHGYMPKGAEGIAHIFLIEVLRREDGFRLRKYDYQRDNVFDVLFCNLSGRLYFLVKWDPTPIKEEEPMEVDIKPGFTYNWARPINFVIGACFVAMLIVFMLMVTICTVGLIGRTTQPDGAQQFDGGGIKTHETTFDLSKGFGELCITCVTTINQFPRF</sequence>
<keyword evidence="1" id="KW-0472">Membrane</keyword>
<keyword evidence="3" id="KW-1185">Reference proteome</keyword>
<evidence type="ECO:0000313" key="3">
    <source>
        <dbReference type="Proteomes" id="UP000198287"/>
    </source>
</evidence>
<dbReference type="AlphaFoldDB" id="A0A226DY85"/>
<feature type="transmembrane region" description="Helical" evidence="1">
    <location>
        <begin position="204"/>
        <end position="229"/>
    </location>
</feature>
<reference evidence="2 3" key="1">
    <citation type="submission" date="2015-12" db="EMBL/GenBank/DDBJ databases">
        <title>The genome of Folsomia candida.</title>
        <authorList>
            <person name="Faddeeva A."/>
            <person name="Derks M.F."/>
            <person name="Anvar Y."/>
            <person name="Smit S."/>
            <person name="Van Straalen N."/>
            <person name="Roelofs D."/>
        </authorList>
    </citation>
    <scope>NUCLEOTIDE SEQUENCE [LARGE SCALE GENOMIC DNA]</scope>
    <source>
        <strain evidence="2 3">VU population</strain>
        <tissue evidence="2">Whole body</tissue>
    </source>
</reference>
<evidence type="ECO:0000256" key="1">
    <source>
        <dbReference type="SAM" id="Phobius"/>
    </source>
</evidence>
<evidence type="ECO:0000313" key="2">
    <source>
        <dbReference type="EMBL" id="OXA49651.1"/>
    </source>
</evidence>
<dbReference type="EMBL" id="LNIX01000010">
    <property type="protein sequence ID" value="OXA49651.1"/>
    <property type="molecule type" value="Genomic_DNA"/>
</dbReference>
<dbReference type="Proteomes" id="UP000198287">
    <property type="component" value="Unassembled WGS sequence"/>
</dbReference>
<keyword evidence="1" id="KW-0812">Transmembrane</keyword>
<keyword evidence="1" id="KW-1133">Transmembrane helix</keyword>